<keyword evidence="1" id="KW-0813">Transport</keyword>
<evidence type="ECO:0000256" key="5">
    <source>
        <dbReference type="ARBA" id="ARBA00022840"/>
    </source>
</evidence>
<keyword evidence="4" id="KW-0547">Nucleotide-binding</keyword>
<dbReference type="PANTHER" id="PTHR42781:SF5">
    <property type="entry name" value="PUTRESCINE TRANSPORT ATP-BINDING PROTEIN POTG"/>
    <property type="match status" value="1"/>
</dbReference>
<gene>
    <name evidence="9" type="ORF">WKW77_26020</name>
</gene>
<dbReference type="InterPro" id="IPR017871">
    <property type="entry name" value="ABC_transporter-like_CS"/>
</dbReference>
<dbReference type="InterPro" id="IPR017666">
    <property type="entry name" value="AminoethylPonate_ABC_PhnT2"/>
</dbReference>
<keyword evidence="7" id="KW-0472">Membrane</keyword>
<dbReference type="RefSeq" id="WP_340359839.1">
    <property type="nucleotide sequence ID" value="NZ_JBBKZU010000013.1"/>
</dbReference>
<feature type="domain" description="ABC transporter" evidence="8">
    <location>
        <begin position="8"/>
        <end position="238"/>
    </location>
</feature>
<evidence type="ECO:0000259" key="8">
    <source>
        <dbReference type="PROSITE" id="PS50893"/>
    </source>
</evidence>
<evidence type="ECO:0000256" key="4">
    <source>
        <dbReference type="ARBA" id="ARBA00022741"/>
    </source>
</evidence>
<dbReference type="GO" id="GO:0005524">
    <property type="term" value="F:ATP binding"/>
    <property type="evidence" value="ECO:0007669"/>
    <property type="project" value="UniProtKB-KW"/>
</dbReference>
<name>A0ABU8VML7_9BURK</name>
<dbReference type="InterPro" id="IPR027417">
    <property type="entry name" value="P-loop_NTPase"/>
</dbReference>
<dbReference type="Gene3D" id="3.40.50.300">
    <property type="entry name" value="P-loop containing nucleotide triphosphate hydrolases"/>
    <property type="match status" value="1"/>
</dbReference>
<dbReference type="EMBL" id="JBBKZU010000013">
    <property type="protein sequence ID" value="MEJ8814561.1"/>
    <property type="molecule type" value="Genomic_DNA"/>
</dbReference>
<dbReference type="SMART" id="SM00382">
    <property type="entry name" value="AAA"/>
    <property type="match status" value="1"/>
</dbReference>
<dbReference type="InterPro" id="IPR050093">
    <property type="entry name" value="ABC_SmlMolc_Importer"/>
</dbReference>
<keyword evidence="10" id="KW-1185">Reference proteome</keyword>
<reference evidence="9 10" key="1">
    <citation type="submission" date="2024-03" db="EMBL/GenBank/DDBJ databases">
        <title>Novel species of the genus Variovorax.</title>
        <authorList>
            <person name="Liu Q."/>
            <person name="Xin Y.-H."/>
        </authorList>
    </citation>
    <scope>NUCLEOTIDE SEQUENCE [LARGE SCALE GENOMIC DNA]</scope>
    <source>
        <strain evidence="9 10">KACC 18899</strain>
    </source>
</reference>
<evidence type="ECO:0000256" key="7">
    <source>
        <dbReference type="ARBA" id="ARBA00023136"/>
    </source>
</evidence>
<evidence type="ECO:0000256" key="6">
    <source>
        <dbReference type="ARBA" id="ARBA00022967"/>
    </source>
</evidence>
<dbReference type="InterPro" id="IPR008995">
    <property type="entry name" value="Mo/tungstate-bd_C_term_dom"/>
</dbReference>
<evidence type="ECO:0000313" key="10">
    <source>
        <dbReference type="Proteomes" id="UP001365846"/>
    </source>
</evidence>
<dbReference type="InterPro" id="IPR003439">
    <property type="entry name" value="ABC_transporter-like_ATP-bd"/>
</dbReference>
<proteinExistence type="predicted"/>
<evidence type="ECO:0000256" key="1">
    <source>
        <dbReference type="ARBA" id="ARBA00022448"/>
    </source>
</evidence>
<dbReference type="PROSITE" id="PS50893">
    <property type="entry name" value="ABC_TRANSPORTER_2"/>
    <property type="match status" value="1"/>
</dbReference>
<dbReference type="NCBIfam" id="TIGR03265">
    <property type="entry name" value="PhnT2"/>
    <property type="match status" value="1"/>
</dbReference>
<dbReference type="PANTHER" id="PTHR42781">
    <property type="entry name" value="SPERMIDINE/PUTRESCINE IMPORT ATP-BINDING PROTEIN POTA"/>
    <property type="match status" value="1"/>
</dbReference>
<keyword evidence="6" id="KW-1278">Translocase</keyword>
<evidence type="ECO:0000256" key="2">
    <source>
        <dbReference type="ARBA" id="ARBA00022475"/>
    </source>
</evidence>
<accession>A0ABU8VML7</accession>
<organism evidence="9 10">
    <name type="scientific">Variovorax ureilyticus</name>
    <dbReference type="NCBI Taxonomy" id="1836198"/>
    <lineage>
        <taxon>Bacteria</taxon>
        <taxon>Pseudomonadati</taxon>
        <taxon>Pseudomonadota</taxon>
        <taxon>Betaproteobacteria</taxon>
        <taxon>Burkholderiales</taxon>
        <taxon>Comamonadaceae</taxon>
        <taxon>Variovorax</taxon>
    </lineage>
</organism>
<dbReference type="Pfam" id="PF00005">
    <property type="entry name" value="ABC_tran"/>
    <property type="match status" value="1"/>
</dbReference>
<dbReference type="PROSITE" id="PS00211">
    <property type="entry name" value="ABC_TRANSPORTER_1"/>
    <property type="match status" value="1"/>
</dbReference>
<protein>
    <submittedName>
        <fullName evidence="9">2-aminoethylphosphonate ABC transporter ATP-binding protein</fullName>
    </submittedName>
</protein>
<evidence type="ECO:0000256" key="3">
    <source>
        <dbReference type="ARBA" id="ARBA00022519"/>
    </source>
</evidence>
<sequence>MDPNDTYLRIEGVHKRFGAFSALEHIDLAIRRGEFVCFLGPSGCGKTTLLRIIAGLEVQTGGRLWQDGRDISLLPPPQRDYGIVFQSYALFPNLTIADNVAYGLVNRRQPRAQIKARVEELLKLVGLPGSGGKYPAQMSGGQQQRVALARALATSPGLLLLDEPLSALDAIVRVHLRNEIHALQRELGVTTIMVTHDQEEALSVADRLVVMNHGVIEQVGTPMEVYREPATPFVAGFVGKVNRLPAVAEGHRSFACGTMKLRCADGQGGDYRTGQDVMLYLRPEDRVMLNAGADHPDRCSGRVKRIEFLGGNCLAEVDAECLPGIPVQLQFSLNQMDEFNVREGHRLDFALRTDRLRVFPKNGA</sequence>
<dbReference type="SUPFAM" id="SSF50331">
    <property type="entry name" value="MOP-like"/>
    <property type="match status" value="1"/>
</dbReference>
<keyword evidence="5 9" id="KW-0067">ATP-binding</keyword>
<keyword evidence="2" id="KW-1003">Cell membrane</keyword>
<comment type="caution">
    <text evidence="9">The sequence shown here is derived from an EMBL/GenBank/DDBJ whole genome shotgun (WGS) entry which is preliminary data.</text>
</comment>
<dbReference type="Proteomes" id="UP001365846">
    <property type="component" value="Unassembled WGS sequence"/>
</dbReference>
<keyword evidence="3" id="KW-0997">Cell inner membrane</keyword>
<evidence type="ECO:0000313" key="9">
    <source>
        <dbReference type="EMBL" id="MEJ8814561.1"/>
    </source>
</evidence>
<dbReference type="SUPFAM" id="SSF52540">
    <property type="entry name" value="P-loop containing nucleoside triphosphate hydrolases"/>
    <property type="match status" value="1"/>
</dbReference>
<dbReference type="InterPro" id="IPR003593">
    <property type="entry name" value="AAA+_ATPase"/>
</dbReference>